<keyword evidence="1" id="KW-0472">Membrane</keyword>
<organism evidence="2 3">
    <name type="scientific">Lupinus luteus</name>
    <name type="common">European yellow lupine</name>
    <dbReference type="NCBI Taxonomy" id="3873"/>
    <lineage>
        <taxon>Eukaryota</taxon>
        <taxon>Viridiplantae</taxon>
        <taxon>Streptophyta</taxon>
        <taxon>Embryophyta</taxon>
        <taxon>Tracheophyta</taxon>
        <taxon>Spermatophyta</taxon>
        <taxon>Magnoliopsida</taxon>
        <taxon>eudicotyledons</taxon>
        <taxon>Gunneridae</taxon>
        <taxon>Pentapetalae</taxon>
        <taxon>rosids</taxon>
        <taxon>fabids</taxon>
        <taxon>Fabales</taxon>
        <taxon>Fabaceae</taxon>
        <taxon>Papilionoideae</taxon>
        <taxon>50 kb inversion clade</taxon>
        <taxon>genistoids sensu lato</taxon>
        <taxon>core genistoids</taxon>
        <taxon>Genisteae</taxon>
        <taxon>Lupinus</taxon>
    </lineage>
</organism>
<dbReference type="EMBL" id="CAXHTB010000001">
    <property type="protein sequence ID" value="CAL0299290.1"/>
    <property type="molecule type" value="Genomic_DNA"/>
</dbReference>
<name>A0AAV1VQN3_LUPLU</name>
<dbReference type="AlphaFoldDB" id="A0AAV1VQN3"/>
<keyword evidence="1" id="KW-0812">Transmembrane</keyword>
<evidence type="ECO:0000256" key="1">
    <source>
        <dbReference type="SAM" id="Phobius"/>
    </source>
</evidence>
<keyword evidence="3" id="KW-1185">Reference proteome</keyword>
<evidence type="ECO:0000313" key="2">
    <source>
        <dbReference type="EMBL" id="CAL0299290.1"/>
    </source>
</evidence>
<proteinExistence type="predicted"/>
<accession>A0AAV1VQN3</accession>
<comment type="caution">
    <text evidence="2">The sequence shown here is derived from an EMBL/GenBank/DDBJ whole genome shotgun (WGS) entry which is preliminary data.</text>
</comment>
<evidence type="ECO:0000313" key="3">
    <source>
        <dbReference type="Proteomes" id="UP001497480"/>
    </source>
</evidence>
<reference evidence="2 3" key="1">
    <citation type="submission" date="2024-03" db="EMBL/GenBank/DDBJ databases">
        <authorList>
            <person name="Martinez-Hernandez J."/>
        </authorList>
    </citation>
    <scope>NUCLEOTIDE SEQUENCE [LARGE SCALE GENOMIC DNA]</scope>
</reference>
<dbReference type="Proteomes" id="UP001497480">
    <property type="component" value="Unassembled WGS sequence"/>
</dbReference>
<sequence length="121" mass="13279">MISSNSPMRLLLKKTTGHLVVYGGMRLCQQLSQKLSLIIRLLLSHIINYLIIMFALSHKVIIVLLGHSSPSWKCCCCSSALALGYTFGLACQDDKPLITIPFKYPSCLSLASSAPIHNSDD</sequence>
<gene>
    <name evidence="2" type="ORF">LLUT_LOCUS350</name>
</gene>
<keyword evidence="1" id="KW-1133">Transmembrane helix</keyword>
<feature type="transmembrane region" description="Helical" evidence="1">
    <location>
        <begin position="46"/>
        <end position="67"/>
    </location>
</feature>
<protein>
    <submittedName>
        <fullName evidence="2">Uncharacterized protein</fullName>
    </submittedName>
</protein>